<protein>
    <recommendedName>
        <fullName evidence="4">YjbQ family protein</fullName>
    </recommendedName>
</protein>
<sequence>MHSEVITVRTGSRPVVRDITDEASRFVTSHAPDGDGLLHVFVPHATAGIAIIETGAGSDDDLLTALDDVLPTDDRWRHRHGSPGHGRDHVMPAFVAPYATLPVIGGRIALGTWQSICLVDPNGDNATRQVRFSFLRG</sequence>
<dbReference type="Pfam" id="PF01894">
    <property type="entry name" value="YjbQ"/>
    <property type="match status" value="1"/>
</dbReference>
<evidence type="ECO:0000256" key="1">
    <source>
        <dbReference type="ARBA" id="ARBA00005534"/>
    </source>
</evidence>
<dbReference type="PANTHER" id="PTHR30615">
    <property type="entry name" value="UNCHARACTERIZED PROTEIN YJBQ-RELATED"/>
    <property type="match status" value="1"/>
</dbReference>
<evidence type="ECO:0000313" key="2">
    <source>
        <dbReference type="EMBL" id="GIG46052.1"/>
    </source>
</evidence>
<dbReference type="Proteomes" id="UP000660611">
    <property type="component" value="Unassembled WGS sequence"/>
</dbReference>
<evidence type="ECO:0008006" key="4">
    <source>
        <dbReference type="Google" id="ProtNLM"/>
    </source>
</evidence>
<dbReference type="Gene3D" id="2.60.120.460">
    <property type="entry name" value="YjbQ-like"/>
    <property type="match status" value="1"/>
</dbReference>
<dbReference type="InterPro" id="IPR001602">
    <property type="entry name" value="UPF0047_YjbQ-like"/>
</dbReference>
<dbReference type="PANTHER" id="PTHR30615:SF8">
    <property type="entry name" value="UPF0047 PROTEIN C4A8.02C"/>
    <property type="match status" value="1"/>
</dbReference>
<dbReference type="SUPFAM" id="SSF111038">
    <property type="entry name" value="YjbQ-like"/>
    <property type="match status" value="1"/>
</dbReference>
<name>A0A919PLZ4_9ACTN</name>
<evidence type="ECO:0000313" key="3">
    <source>
        <dbReference type="Proteomes" id="UP000660611"/>
    </source>
</evidence>
<keyword evidence="3" id="KW-1185">Reference proteome</keyword>
<dbReference type="InterPro" id="IPR035917">
    <property type="entry name" value="YjbQ-like_sf"/>
</dbReference>
<organism evidence="2 3">
    <name type="scientific">Dactylosporangium siamense</name>
    <dbReference type="NCBI Taxonomy" id="685454"/>
    <lineage>
        <taxon>Bacteria</taxon>
        <taxon>Bacillati</taxon>
        <taxon>Actinomycetota</taxon>
        <taxon>Actinomycetes</taxon>
        <taxon>Micromonosporales</taxon>
        <taxon>Micromonosporaceae</taxon>
        <taxon>Dactylosporangium</taxon>
    </lineage>
</organism>
<accession>A0A919PLZ4</accession>
<proteinExistence type="inferred from homology"/>
<comment type="similarity">
    <text evidence="1">Belongs to the UPF0047 family.</text>
</comment>
<dbReference type="EMBL" id="BONQ01000060">
    <property type="protein sequence ID" value="GIG46052.1"/>
    <property type="molecule type" value="Genomic_DNA"/>
</dbReference>
<dbReference type="AlphaFoldDB" id="A0A919PLZ4"/>
<gene>
    <name evidence="2" type="ORF">Dsi01nite_040930</name>
</gene>
<comment type="caution">
    <text evidence="2">The sequence shown here is derived from an EMBL/GenBank/DDBJ whole genome shotgun (WGS) entry which is preliminary data.</text>
</comment>
<dbReference type="PIRSF" id="PIRSF004681">
    <property type="entry name" value="UCP004681"/>
    <property type="match status" value="1"/>
</dbReference>
<dbReference type="RefSeq" id="WP_203847837.1">
    <property type="nucleotide sequence ID" value="NZ_BAAAVW010000012.1"/>
</dbReference>
<reference evidence="2" key="1">
    <citation type="submission" date="2021-01" db="EMBL/GenBank/DDBJ databases">
        <title>Whole genome shotgun sequence of Dactylosporangium siamense NBRC 106093.</title>
        <authorList>
            <person name="Komaki H."/>
            <person name="Tamura T."/>
        </authorList>
    </citation>
    <scope>NUCLEOTIDE SEQUENCE</scope>
    <source>
        <strain evidence="2">NBRC 106093</strain>
    </source>
</reference>